<reference evidence="1 2" key="1">
    <citation type="journal article" date="2020" name="BMC Genomics">
        <title>Intraspecific diversification of the crop wild relative Brassica cretica Lam. using demographic model selection.</title>
        <authorList>
            <person name="Kioukis A."/>
            <person name="Michalopoulou V.A."/>
            <person name="Briers L."/>
            <person name="Pirintsos S."/>
            <person name="Studholme D.J."/>
            <person name="Pavlidis P."/>
            <person name="Sarris P.F."/>
        </authorList>
    </citation>
    <scope>NUCLEOTIDE SEQUENCE [LARGE SCALE GENOMIC DNA]</scope>
    <source>
        <strain evidence="2">cv. PFS-1207/04</strain>
    </source>
</reference>
<accession>A0ABQ7CC02</accession>
<evidence type="ECO:0000313" key="1">
    <source>
        <dbReference type="EMBL" id="KAF3549166.1"/>
    </source>
</evidence>
<dbReference type="Proteomes" id="UP000266723">
    <property type="component" value="Unassembled WGS sequence"/>
</dbReference>
<gene>
    <name evidence="1" type="ORF">DY000_02003924</name>
</gene>
<comment type="caution">
    <text evidence="1">The sequence shown here is derived from an EMBL/GenBank/DDBJ whole genome shotgun (WGS) entry which is preliminary data.</text>
</comment>
<organism evidence="1 2">
    <name type="scientific">Brassica cretica</name>
    <name type="common">Mustard</name>
    <dbReference type="NCBI Taxonomy" id="69181"/>
    <lineage>
        <taxon>Eukaryota</taxon>
        <taxon>Viridiplantae</taxon>
        <taxon>Streptophyta</taxon>
        <taxon>Embryophyta</taxon>
        <taxon>Tracheophyta</taxon>
        <taxon>Spermatophyta</taxon>
        <taxon>Magnoliopsida</taxon>
        <taxon>eudicotyledons</taxon>
        <taxon>Gunneridae</taxon>
        <taxon>Pentapetalae</taxon>
        <taxon>rosids</taxon>
        <taxon>malvids</taxon>
        <taxon>Brassicales</taxon>
        <taxon>Brassicaceae</taxon>
        <taxon>Brassiceae</taxon>
        <taxon>Brassica</taxon>
    </lineage>
</organism>
<sequence length="110" mass="12423">MIVENDVDTPASASIEVGDGETVEANSISDSIDEFVAEKCTMDEGGMLERKNMLMYMQMEIERSELEKRRGVSVPMITYFFNGIVSSRACRRHKRSLIMAQTLSSQTPFF</sequence>
<protein>
    <submittedName>
        <fullName evidence="1">Uncharacterized protein</fullName>
    </submittedName>
</protein>
<dbReference type="EMBL" id="QGKV02000832">
    <property type="protein sequence ID" value="KAF3549166.1"/>
    <property type="molecule type" value="Genomic_DNA"/>
</dbReference>
<proteinExistence type="predicted"/>
<name>A0ABQ7CC02_BRACR</name>
<evidence type="ECO:0000313" key="2">
    <source>
        <dbReference type="Proteomes" id="UP000266723"/>
    </source>
</evidence>
<keyword evidence="2" id="KW-1185">Reference proteome</keyword>